<evidence type="ECO:0000256" key="16">
    <source>
        <dbReference type="PIRNR" id="PIRNR001382"/>
    </source>
</evidence>
<dbReference type="InterPro" id="IPR001468">
    <property type="entry name" value="Indole-3-GlycerolPSynthase_CS"/>
</dbReference>
<dbReference type="Pfam" id="PF00117">
    <property type="entry name" value="GATase"/>
    <property type="match status" value="1"/>
</dbReference>
<dbReference type="CDD" id="cd01743">
    <property type="entry name" value="GATase1_Anthranilate_Synthase"/>
    <property type="match status" value="1"/>
</dbReference>
<dbReference type="PIRSF" id="PIRSF001382">
    <property type="entry name" value="TrpG-trpC-trpF"/>
    <property type="match status" value="1"/>
</dbReference>
<accession>A0A0B1P0S5</accession>
<dbReference type="HOGENOM" id="CLU_007713_2_0_1"/>
<evidence type="ECO:0000259" key="17">
    <source>
        <dbReference type="Pfam" id="PF00117"/>
    </source>
</evidence>
<protein>
    <recommendedName>
        <fullName evidence="16">Multifunctional tryptophan biosynthesis protein</fullName>
    </recommendedName>
    <domain>
        <recommendedName>
            <fullName evidence="16">Anthranilate synthase component 2</fullName>
            <shortName evidence="16">AS</shortName>
            <ecNumber evidence="16">4.1.3.27</ecNumber>
        </recommendedName>
        <alternativeName>
            <fullName evidence="16">Anthranilate synthase, glutamine amidotransferase component</fullName>
        </alternativeName>
    </domain>
    <domain>
        <recommendedName>
            <fullName evidence="16">Indole-3-glycerol phosphate synthase</fullName>
            <shortName evidence="16">IGPS</shortName>
            <ecNumber evidence="16">4.1.1.48</ecNumber>
        </recommendedName>
    </domain>
    <domain>
        <recommendedName>
            <fullName evidence="16">N-(5'-phosphoribosyl)anthranilate isomerase</fullName>
            <shortName evidence="16">PRAI</shortName>
            <ecNumber evidence="16">5.3.1.24</ecNumber>
        </recommendedName>
    </domain>
</protein>
<gene>
    <name evidence="20" type="ORF">EV44_g1785</name>
</gene>
<evidence type="ECO:0000256" key="4">
    <source>
        <dbReference type="ARBA" id="ARBA00004664"/>
    </source>
</evidence>
<dbReference type="FunFam" id="3.20.20.70:FF:000136">
    <property type="entry name" value="Multifunctional tryptophan biosynthesis protein"/>
    <property type="match status" value="1"/>
</dbReference>
<dbReference type="PROSITE" id="PS51273">
    <property type="entry name" value="GATASE_TYPE_1"/>
    <property type="match status" value="1"/>
</dbReference>
<dbReference type="InterPro" id="IPR017926">
    <property type="entry name" value="GATASE"/>
</dbReference>
<keyword evidence="13 16" id="KW-0456">Lyase</keyword>
<keyword evidence="7 16" id="KW-0028">Amino-acid biosynthesis</keyword>
<dbReference type="SUPFAM" id="SSF52317">
    <property type="entry name" value="Class I glutamine amidotransferase-like"/>
    <property type="match status" value="1"/>
</dbReference>
<dbReference type="PROSITE" id="PS00614">
    <property type="entry name" value="IGPS"/>
    <property type="match status" value="1"/>
</dbReference>
<evidence type="ECO:0000256" key="14">
    <source>
        <dbReference type="ARBA" id="ARBA00023268"/>
    </source>
</evidence>
<dbReference type="InterPro" id="IPR016302">
    <property type="entry name" value="Anthranilate_synth_II"/>
</dbReference>
<evidence type="ECO:0000259" key="18">
    <source>
        <dbReference type="Pfam" id="PF00218"/>
    </source>
</evidence>
<dbReference type="InterPro" id="IPR001240">
    <property type="entry name" value="PRAI_dom"/>
</dbReference>
<dbReference type="InterPro" id="IPR013798">
    <property type="entry name" value="Indole-3-glycerol_P_synth_dom"/>
</dbReference>
<dbReference type="GO" id="GO:0004425">
    <property type="term" value="F:indole-3-glycerol-phosphate synthase activity"/>
    <property type="evidence" value="ECO:0007669"/>
    <property type="project" value="UniProtKB-UniRule"/>
</dbReference>
<keyword evidence="14" id="KW-0511">Multifunctional enzyme</keyword>
<dbReference type="GO" id="GO:0004640">
    <property type="term" value="F:phosphoribosylanthranilate isomerase activity"/>
    <property type="evidence" value="ECO:0007669"/>
    <property type="project" value="UniProtKB-UniRule"/>
</dbReference>
<evidence type="ECO:0000313" key="21">
    <source>
        <dbReference type="Proteomes" id="UP000030854"/>
    </source>
</evidence>
<keyword evidence="10" id="KW-0315">Glutamine amidotransferase</keyword>
<comment type="catalytic activity">
    <reaction evidence="1 16">
        <text>N-(5-phospho-beta-D-ribosyl)anthranilate = 1-(2-carboxyphenylamino)-1-deoxy-D-ribulose 5-phosphate</text>
        <dbReference type="Rhea" id="RHEA:21540"/>
        <dbReference type="ChEBI" id="CHEBI:18277"/>
        <dbReference type="ChEBI" id="CHEBI:58613"/>
        <dbReference type="EC" id="5.3.1.24"/>
    </reaction>
</comment>
<dbReference type="OrthoDB" id="524799at2759"/>
<sequence>MGRAFLPDHSPKLPIASPPIETASNVVLIDNFDSFVWNIYQYLRLEGAYVTVYRNNEISLKELVDLLPTQLVISPGPGHPRTDSGISKDAIAHFAGKIPILGVCLGQQCMIDLWGGDVSYAGEIFHGKTSPLQHDGKGVYQGIPQGVLVTRYHSLAGTYQTLPECLEITSWVSHNGNDSKKGTIMGVRHKEYLIEGVQFHPESILTEGGNFMLKNFVHLQGGTWAENDKLQKKNDSKKENILETIFAHRKAAISLQKEMPSLRPKDLQDAYDLGLAPPLISFIDRLTKSPFPLSLMAEIKRASPSKGLISLSINAPAQARAYALAGASVISVLTEPKWFKGNIDDLRNVRLSLEGMINRPAILRKEFIFEEYQILESRLAGADTVLLIVKMLDEKKLIELFQYSQSLGMEPLVEVNTHEEMKTALKIGSKVIGVNNRNLINFEVDLETTNRLLDKVPEGITICALSGIKGAKDVEAYLKNRVSAVLVGEALMRAQNPETFVQGLFKESKPKKKTSQIPLLIKICGMRNAEVAAEAIKAGANLIGIILAPGKRRSISPEVAMAISSIVHRSRSLSDSRSRSMISNRYENQASDFFENSFLHFPRDYPLLVGVFQNQPLSEILELQKLYKLDIVQLHGNEPLEWARIIPVPVLRSFLPGQPSLRTRGFHILPLLDSDSGGSGKRLCMSAVKAVLSKDSSLRVFLAGGLNPENVKDVIEEAAELAEKIIGVDVSSGIEENGIQSIAKIQAFISASKSIR</sequence>
<dbReference type="PANTHER" id="PTHR22854">
    <property type="entry name" value="TRYPTOPHAN BIOSYNTHESIS PROTEIN"/>
    <property type="match status" value="1"/>
</dbReference>
<dbReference type="HAMAP" id="MF_00135">
    <property type="entry name" value="PRAI"/>
    <property type="match status" value="1"/>
</dbReference>
<dbReference type="Proteomes" id="UP000030854">
    <property type="component" value="Unassembled WGS sequence"/>
</dbReference>
<dbReference type="PRINTS" id="PR00097">
    <property type="entry name" value="ANTSNTHASEII"/>
</dbReference>
<dbReference type="SUPFAM" id="SSF51366">
    <property type="entry name" value="Ribulose-phoshate binding barrel"/>
    <property type="match status" value="2"/>
</dbReference>
<evidence type="ECO:0000256" key="9">
    <source>
        <dbReference type="ARBA" id="ARBA00022822"/>
    </source>
</evidence>
<dbReference type="Pfam" id="PF00697">
    <property type="entry name" value="PRAI"/>
    <property type="match status" value="1"/>
</dbReference>
<comment type="pathway">
    <text evidence="6 16">Amino-acid biosynthesis; L-tryptophan biosynthesis; L-tryptophan from chorismate: step 1/5.</text>
</comment>
<dbReference type="InterPro" id="IPR029062">
    <property type="entry name" value="Class_I_gatase-like"/>
</dbReference>
<comment type="pathway">
    <text evidence="4 16">Amino-acid biosynthesis; L-tryptophan biosynthesis; L-tryptophan from chorismate: step 3/5.</text>
</comment>
<dbReference type="OMA" id="EPIEWAN"/>
<dbReference type="NCBIfam" id="TIGR00566">
    <property type="entry name" value="trpG_papA"/>
    <property type="match status" value="1"/>
</dbReference>
<dbReference type="GO" id="GO:0004049">
    <property type="term" value="F:anthranilate synthase activity"/>
    <property type="evidence" value="ECO:0007669"/>
    <property type="project" value="UniProtKB-UniRule"/>
</dbReference>
<proteinExistence type="inferred from homology"/>
<evidence type="ECO:0000256" key="6">
    <source>
        <dbReference type="ARBA" id="ARBA00004873"/>
    </source>
</evidence>
<dbReference type="FunFam" id="3.40.50.880:FF:000031">
    <property type="entry name" value="Multifunctional tryptophan biosynthesis protein"/>
    <property type="match status" value="1"/>
</dbReference>
<dbReference type="InterPro" id="IPR045186">
    <property type="entry name" value="Indole-3-glycerol_P_synth"/>
</dbReference>
<evidence type="ECO:0000313" key="20">
    <source>
        <dbReference type="EMBL" id="KHJ32247.1"/>
    </source>
</evidence>
<comment type="catalytic activity">
    <reaction evidence="2 16">
        <text>1-(2-carboxyphenylamino)-1-deoxy-D-ribulose 5-phosphate + H(+) = (1S,2R)-1-C-(indol-3-yl)glycerol 3-phosphate + CO2 + H2O</text>
        <dbReference type="Rhea" id="RHEA:23476"/>
        <dbReference type="ChEBI" id="CHEBI:15377"/>
        <dbReference type="ChEBI" id="CHEBI:15378"/>
        <dbReference type="ChEBI" id="CHEBI:16526"/>
        <dbReference type="ChEBI" id="CHEBI:58613"/>
        <dbReference type="ChEBI" id="CHEBI:58866"/>
        <dbReference type="EC" id="4.1.1.48"/>
    </reaction>
</comment>
<comment type="function">
    <text evidence="3 16">Trifunctional enzyme bearing the Gln amidotransferase (GATase) domain of anthranilate synthase, indole-glycerolphosphate synthase, and phosphoribosylanthranilate isomerase activities.</text>
</comment>
<evidence type="ECO:0000256" key="15">
    <source>
        <dbReference type="ARBA" id="ARBA00047683"/>
    </source>
</evidence>
<keyword evidence="11 16" id="KW-0057">Aromatic amino acid biosynthesis</keyword>
<dbReference type="EMBL" id="JNVN01002225">
    <property type="protein sequence ID" value="KHJ32247.1"/>
    <property type="molecule type" value="Genomic_DNA"/>
</dbReference>
<feature type="domain" description="Glutamine amidotransferase" evidence="17">
    <location>
        <begin position="27"/>
        <end position="217"/>
    </location>
</feature>
<dbReference type="SMR" id="A0A0B1P0S5"/>
<comment type="caution">
    <text evidence="20">The sequence shown here is derived from an EMBL/GenBank/DDBJ whole genome shotgun (WGS) entry which is preliminary data.</text>
</comment>
<dbReference type="UniPathway" id="UPA00035">
    <property type="reaction ID" value="UER00040"/>
</dbReference>
<dbReference type="EC" id="4.1.3.27" evidence="16"/>
<dbReference type="Pfam" id="PF00218">
    <property type="entry name" value="IGPS"/>
    <property type="match status" value="1"/>
</dbReference>
<keyword evidence="9 16" id="KW-0822">Tryptophan biosynthesis</keyword>
<dbReference type="CDD" id="cd00405">
    <property type="entry name" value="PRAI"/>
    <property type="match status" value="1"/>
</dbReference>
<evidence type="ECO:0000256" key="12">
    <source>
        <dbReference type="ARBA" id="ARBA00023235"/>
    </source>
</evidence>
<evidence type="ECO:0000256" key="2">
    <source>
        <dbReference type="ARBA" id="ARBA00001633"/>
    </source>
</evidence>
<evidence type="ECO:0000259" key="19">
    <source>
        <dbReference type="Pfam" id="PF00697"/>
    </source>
</evidence>
<evidence type="ECO:0000256" key="3">
    <source>
        <dbReference type="ARBA" id="ARBA00003272"/>
    </source>
</evidence>
<comment type="catalytic activity">
    <reaction evidence="15 16">
        <text>chorismate + L-glutamine = anthranilate + pyruvate + L-glutamate + H(+)</text>
        <dbReference type="Rhea" id="RHEA:21732"/>
        <dbReference type="ChEBI" id="CHEBI:15361"/>
        <dbReference type="ChEBI" id="CHEBI:15378"/>
        <dbReference type="ChEBI" id="CHEBI:16567"/>
        <dbReference type="ChEBI" id="CHEBI:29748"/>
        <dbReference type="ChEBI" id="CHEBI:29985"/>
        <dbReference type="ChEBI" id="CHEBI:58359"/>
        <dbReference type="EC" id="4.1.3.27"/>
    </reaction>
</comment>
<dbReference type="Gene3D" id="3.40.50.880">
    <property type="match status" value="1"/>
</dbReference>
<evidence type="ECO:0000256" key="1">
    <source>
        <dbReference type="ARBA" id="ARBA00001164"/>
    </source>
</evidence>
<evidence type="ECO:0000256" key="8">
    <source>
        <dbReference type="ARBA" id="ARBA00022793"/>
    </source>
</evidence>
<dbReference type="InterPro" id="IPR011060">
    <property type="entry name" value="RibuloseP-bd_barrel"/>
</dbReference>
<dbReference type="STRING" id="52586.A0A0B1P0S5"/>
<evidence type="ECO:0000256" key="7">
    <source>
        <dbReference type="ARBA" id="ARBA00022605"/>
    </source>
</evidence>
<reference evidence="20 21" key="1">
    <citation type="journal article" date="2014" name="BMC Genomics">
        <title>Adaptive genomic structural variation in the grape powdery mildew pathogen, Erysiphe necator.</title>
        <authorList>
            <person name="Jones L."/>
            <person name="Riaz S."/>
            <person name="Morales-Cruz A."/>
            <person name="Amrine K.C."/>
            <person name="McGuire B."/>
            <person name="Gubler W.D."/>
            <person name="Walker M.A."/>
            <person name="Cantu D."/>
        </authorList>
    </citation>
    <scope>NUCLEOTIDE SEQUENCE [LARGE SCALE GENOMIC DNA]</scope>
    <source>
        <strain evidence="21">c</strain>
    </source>
</reference>
<keyword evidence="21" id="KW-1185">Reference proteome</keyword>
<dbReference type="PRINTS" id="PR00096">
    <property type="entry name" value="GATASE"/>
</dbReference>
<evidence type="ECO:0000256" key="5">
    <source>
        <dbReference type="ARBA" id="ARBA00004696"/>
    </source>
</evidence>
<dbReference type="InterPro" id="IPR006221">
    <property type="entry name" value="TrpG/PapA_dom"/>
</dbReference>
<evidence type="ECO:0000256" key="10">
    <source>
        <dbReference type="ARBA" id="ARBA00022962"/>
    </source>
</evidence>
<evidence type="ECO:0000256" key="13">
    <source>
        <dbReference type="ARBA" id="ARBA00023239"/>
    </source>
</evidence>
<name>A0A0B1P0S5_UNCNE</name>
<feature type="domain" description="N-(5'phosphoribosyl) anthranilate isomerase (PRAI)" evidence="19">
    <location>
        <begin position="603"/>
        <end position="750"/>
    </location>
</feature>
<comment type="pathway">
    <text evidence="5 16">Amino-acid biosynthesis; L-tryptophan biosynthesis; L-tryptophan from chorismate: step 4/5.</text>
</comment>
<dbReference type="AlphaFoldDB" id="A0A0B1P0S5"/>
<dbReference type="CDD" id="cd00331">
    <property type="entry name" value="IGPS"/>
    <property type="match status" value="1"/>
</dbReference>
<dbReference type="EC" id="5.3.1.24" evidence="16"/>
<dbReference type="EC" id="4.1.1.48" evidence="16"/>
<dbReference type="PANTHER" id="PTHR22854:SF2">
    <property type="entry name" value="INDOLE-3-GLYCEROL-PHOSPHATE SYNTHASE"/>
    <property type="match status" value="1"/>
</dbReference>
<dbReference type="Gene3D" id="3.20.20.70">
    <property type="entry name" value="Aldolase class I"/>
    <property type="match status" value="2"/>
</dbReference>
<dbReference type="GO" id="GO:0000162">
    <property type="term" value="P:L-tryptophan biosynthetic process"/>
    <property type="evidence" value="ECO:0007669"/>
    <property type="project" value="UniProtKB-UniRule"/>
</dbReference>
<keyword evidence="8 16" id="KW-0210">Decarboxylase</keyword>
<keyword evidence="12 16" id="KW-0413">Isomerase</keyword>
<organism evidence="20 21">
    <name type="scientific">Uncinula necator</name>
    <name type="common">Grape powdery mildew</name>
    <dbReference type="NCBI Taxonomy" id="52586"/>
    <lineage>
        <taxon>Eukaryota</taxon>
        <taxon>Fungi</taxon>
        <taxon>Dikarya</taxon>
        <taxon>Ascomycota</taxon>
        <taxon>Pezizomycotina</taxon>
        <taxon>Leotiomycetes</taxon>
        <taxon>Erysiphales</taxon>
        <taxon>Erysiphaceae</taxon>
        <taxon>Erysiphe</taxon>
    </lineage>
</organism>
<evidence type="ECO:0000256" key="11">
    <source>
        <dbReference type="ARBA" id="ARBA00023141"/>
    </source>
</evidence>
<dbReference type="InterPro" id="IPR013785">
    <property type="entry name" value="Aldolase_TIM"/>
</dbReference>
<feature type="domain" description="Indole-3-glycerol phosphate synthase" evidence="18">
    <location>
        <begin position="242"/>
        <end position="502"/>
    </location>
</feature>